<evidence type="ECO:0000256" key="1">
    <source>
        <dbReference type="SAM" id="MobiDB-lite"/>
    </source>
</evidence>
<feature type="compositionally biased region" description="Polar residues" evidence="1">
    <location>
        <begin position="89"/>
        <end position="104"/>
    </location>
</feature>
<dbReference type="Proteomes" id="UP000546642">
    <property type="component" value="Unassembled WGS sequence"/>
</dbReference>
<evidence type="ECO:0000313" key="3">
    <source>
        <dbReference type="Proteomes" id="UP000546642"/>
    </source>
</evidence>
<sequence length="104" mass="11530">MTAHQPILHIGTDSRGVRSMGPTTHRMPTVVKFDYPMIFILSFFEHSTHRSPGEILALAYRIRTLAPQHGNEPAELTRAQPGERGIQDASDTVITADTVRSSHP</sequence>
<accession>A0A7W9YMR3</accession>
<organism evidence="2 3">
    <name type="scientific">Nocardiopsis mwathae</name>
    <dbReference type="NCBI Taxonomy" id="1472723"/>
    <lineage>
        <taxon>Bacteria</taxon>
        <taxon>Bacillati</taxon>
        <taxon>Actinomycetota</taxon>
        <taxon>Actinomycetes</taxon>
        <taxon>Streptosporangiales</taxon>
        <taxon>Nocardiopsidaceae</taxon>
        <taxon>Nocardiopsis</taxon>
    </lineage>
</organism>
<name>A0A7W9YMR3_9ACTN</name>
<dbReference type="AlphaFoldDB" id="A0A7W9YMR3"/>
<comment type="caution">
    <text evidence="2">The sequence shown here is derived from an EMBL/GenBank/DDBJ whole genome shotgun (WGS) entry which is preliminary data.</text>
</comment>
<protein>
    <submittedName>
        <fullName evidence="2">Uncharacterized protein</fullName>
    </submittedName>
</protein>
<evidence type="ECO:0000313" key="2">
    <source>
        <dbReference type="EMBL" id="MBB6174406.1"/>
    </source>
</evidence>
<keyword evidence="3" id="KW-1185">Reference proteome</keyword>
<gene>
    <name evidence="2" type="ORF">HNR23_004466</name>
</gene>
<feature type="region of interest" description="Disordered" evidence="1">
    <location>
        <begin position="71"/>
        <end position="104"/>
    </location>
</feature>
<dbReference type="EMBL" id="JACHDS010000001">
    <property type="protein sequence ID" value="MBB6174406.1"/>
    <property type="molecule type" value="Genomic_DNA"/>
</dbReference>
<feature type="region of interest" description="Disordered" evidence="1">
    <location>
        <begin position="1"/>
        <end position="23"/>
    </location>
</feature>
<proteinExistence type="predicted"/>
<reference evidence="2 3" key="1">
    <citation type="submission" date="2020-08" db="EMBL/GenBank/DDBJ databases">
        <title>Sequencing the genomes of 1000 actinobacteria strains.</title>
        <authorList>
            <person name="Klenk H.-P."/>
        </authorList>
    </citation>
    <scope>NUCLEOTIDE SEQUENCE [LARGE SCALE GENOMIC DNA]</scope>
    <source>
        <strain evidence="2 3">DSM 46659</strain>
    </source>
</reference>